<reference evidence="1 2" key="1">
    <citation type="submission" date="2019-05" db="EMBL/GenBank/DDBJ databases">
        <title>Emergence of the Ug99 lineage of the wheat stem rust pathogen through somatic hybridization.</title>
        <authorList>
            <person name="Li F."/>
            <person name="Upadhyaya N.M."/>
            <person name="Sperschneider J."/>
            <person name="Matny O."/>
            <person name="Nguyen-Phuc H."/>
            <person name="Mago R."/>
            <person name="Raley C."/>
            <person name="Miller M.E."/>
            <person name="Silverstein K.A.T."/>
            <person name="Henningsen E."/>
            <person name="Hirsch C.D."/>
            <person name="Visser B."/>
            <person name="Pretorius Z.A."/>
            <person name="Steffenson B.J."/>
            <person name="Schwessinger B."/>
            <person name="Dodds P.N."/>
            <person name="Figueroa M."/>
        </authorList>
    </citation>
    <scope>NUCLEOTIDE SEQUENCE [LARGE SCALE GENOMIC DNA]</scope>
    <source>
        <strain evidence="1 2">Ug99</strain>
    </source>
</reference>
<evidence type="ECO:0000313" key="2">
    <source>
        <dbReference type="Proteomes" id="UP000325313"/>
    </source>
</evidence>
<comment type="caution">
    <text evidence="1">The sequence shown here is derived from an EMBL/GenBank/DDBJ whole genome shotgun (WGS) entry which is preliminary data.</text>
</comment>
<proteinExistence type="predicted"/>
<sequence>MPRSSKQAKSIQNMRQILRLHITQAASETRYKESDEESSTSEDSEIKELVMTLISIKKSNTEWKEFDLNKPQTSPNISFCLDTGRFKQEFWMSQDSFYQLLDLIKDNLVSIITPTCPSDLSKINSW</sequence>
<name>A0A5B0RR82_PUCGR</name>
<protein>
    <submittedName>
        <fullName evidence="1">Uncharacterized protein</fullName>
    </submittedName>
</protein>
<dbReference type="Proteomes" id="UP000325313">
    <property type="component" value="Unassembled WGS sequence"/>
</dbReference>
<dbReference type="EMBL" id="VDEP01000167">
    <property type="protein sequence ID" value="KAA1127555.1"/>
    <property type="molecule type" value="Genomic_DNA"/>
</dbReference>
<organism evidence="1 2">
    <name type="scientific">Puccinia graminis f. sp. tritici</name>
    <dbReference type="NCBI Taxonomy" id="56615"/>
    <lineage>
        <taxon>Eukaryota</taxon>
        <taxon>Fungi</taxon>
        <taxon>Dikarya</taxon>
        <taxon>Basidiomycota</taxon>
        <taxon>Pucciniomycotina</taxon>
        <taxon>Pucciniomycetes</taxon>
        <taxon>Pucciniales</taxon>
        <taxon>Pucciniaceae</taxon>
        <taxon>Puccinia</taxon>
    </lineage>
</organism>
<accession>A0A5B0RR82</accession>
<evidence type="ECO:0000313" key="1">
    <source>
        <dbReference type="EMBL" id="KAA1127555.1"/>
    </source>
</evidence>
<gene>
    <name evidence="1" type="ORF">PGTUg99_001912</name>
</gene>
<dbReference type="AlphaFoldDB" id="A0A5B0RR82"/>